<dbReference type="Proteomes" id="UP001159042">
    <property type="component" value="Unassembled WGS sequence"/>
</dbReference>
<name>A0AAV8VLT7_9CUCU</name>
<evidence type="ECO:0000313" key="2">
    <source>
        <dbReference type="EMBL" id="KAJ8915010.1"/>
    </source>
</evidence>
<keyword evidence="3" id="KW-1185">Reference proteome</keyword>
<proteinExistence type="predicted"/>
<sequence length="253" mass="28851">MSSDHLKQKLNTKKIYEEEEEDNFVFSIREEIIGKVFTEIGRYEQDADTLQFVVDCAVEALRRVVTLQFYYHKEIPDPRHPSWCPDEPIPPSPPDSWACNVVSIRKSQADLLARSSEVVETSSSEREPCPCDLGVECLCWKENVERIQALMKEIDKPVRGQKSIVSQRSPSISSSEGTRVMSDEESPASEESSNSEETVLPPVLEKESEKKVVIKSVLKKDNDLFKLPKIESRTQALKRVDESIMELELPPIR</sequence>
<dbReference type="EMBL" id="JANEYG010000059">
    <property type="protein sequence ID" value="KAJ8915010.1"/>
    <property type="molecule type" value="Genomic_DNA"/>
</dbReference>
<reference evidence="2 3" key="1">
    <citation type="journal article" date="2023" name="Insect Mol. Biol.">
        <title>Genome sequencing provides insights into the evolution of gene families encoding plant cell wall-degrading enzymes in longhorned beetles.</title>
        <authorList>
            <person name="Shin N.R."/>
            <person name="Okamura Y."/>
            <person name="Kirsch R."/>
            <person name="Pauchet Y."/>
        </authorList>
    </citation>
    <scope>NUCLEOTIDE SEQUENCE [LARGE SCALE GENOMIC DNA]</scope>
    <source>
        <strain evidence="2">EAD_L_NR</strain>
    </source>
</reference>
<evidence type="ECO:0000256" key="1">
    <source>
        <dbReference type="SAM" id="MobiDB-lite"/>
    </source>
</evidence>
<feature type="compositionally biased region" description="Low complexity" evidence="1">
    <location>
        <begin position="163"/>
        <end position="175"/>
    </location>
</feature>
<evidence type="ECO:0000313" key="3">
    <source>
        <dbReference type="Proteomes" id="UP001159042"/>
    </source>
</evidence>
<feature type="region of interest" description="Disordered" evidence="1">
    <location>
        <begin position="158"/>
        <end position="203"/>
    </location>
</feature>
<gene>
    <name evidence="2" type="ORF">NQ315_015984</name>
</gene>
<comment type="caution">
    <text evidence="2">The sequence shown here is derived from an EMBL/GenBank/DDBJ whole genome shotgun (WGS) entry which is preliminary data.</text>
</comment>
<dbReference type="AlphaFoldDB" id="A0AAV8VLT7"/>
<protein>
    <submittedName>
        <fullName evidence="2">Uncharacterized protein</fullName>
    </submittedName>
</protein>
<accession>A0AAV8VLT7</accession>
<organism evidence="2 3">
    <name type="scientific">Exocentrus adspersus</name>
    <dbReference type="NCBI Taxonomy" id="1586481"/>
    <lineage>
        <taxon>Eukaryota</taxon>
        <taxon>Metazoa</taxon>
        <taxon>Ecdysozoa</taxon>
        <taxon>Arthropoda</taxon>
        <taxon>Hexapoda</taxon>
        <taxon>Insecta</taxon>
        <taxon>Pterygota</taxon>
        <taxon>Neoptera</taxon>
        <taxon>Endopterygota</taxon>
        <taxon>Coleoptera</taxon>
        <taxon>Polyphaga</taxon>
        <taxon>Cucujiformia</taxon>
        <taxon>Chrysomeloidea</taxon>
        <taxon>Cerambycidae</taxon>
        <taxon>Lamiinae</taxon>
        <taxon>Acanthocinini</taxon>
        <taxon>Exocentrus</taxon>
    </lineage>
</organism>